<evidence type="ECO:0000256" key="4">
    <source>
        <dbReference type="ARBA" id="ARBA00023136"/>
    </source>
</evidence>
<dbReference type="PANTHER" id="PTHR43471">
    <property type="entry name" value="ABC TRANSPORTER PERMEASE"/>
    <property type="match status" value="1"/>
</dbReference>
<keyword evidence="3 5" id="KW-1133">Transmembrane helix</keyword>
<sequence length="392" mass="40879">MRNTLLVAGREFSERLRSKSFLLSIGFFLLVAIAAAVVPVLLEGDGRTVVGVVDASTEEIVRNAEAQQAQFGVHFEVRQASPDEARALLEDGELDAAVVDRRTVLVDDALPRSAEALLQSGGQSVAIEERMAGAGWSSLEQRELLAGGAPISFESIDPESEGEGVFQGEPEGLLALVGVLVLFGLVATFGQWVSQGIVEEKQSRVVEVLLSTVSSRELLAGKVLGLGALGLLSVLLVAGLGVGGALGTGIVDLPEGAFGVIAALIAWFLLGYVLYSTVFAIAGALVPRVEELQSTTGPVIIVLVAALFSGQYALFNPGAAAVQVLGYFPFTSPIVQPVRTAIDATTPVEVALSAALAVATILVLVPVAARIYERGVLQTRSKLSLRRALGGE</sequence>
<evidence type="ECO:0000313" key="8">
    <source>
        <dbReference type="Proteomes" id="UP000291469"/>
    </source>
</evidence>
<evidence type="ECO:0000256" key="1">
    <source>
        <dbReference type="ARBA" id="ARBA00004141"/>
    </source>
</evidence>
<feature type="transmembrane region" description="Helical" evidence="5">
    <location>
        <begin position="298"/>
        <end position="330"/>
    </location>
</feature>
<gene>
    <name evidence="7" type="ORF">ER308_07595</name>
</gene>
<organism evidence="7 8">
    <name type="scientific">Egibacter rhizosphaerae</name>
    <dbReference type="NCBI Taxonomy" id="1670831"/>
    <lineage>
        <taxon>Bacteria</taxon>
        <taxon>Bacillati</taxon>
        <taxon>Actinomycetota</taxon>
        <taxon>Nitriliruptoria</taxon>
        <taxon>Egibacterales</taxon>
        <taxon>Egibacteraceae</taxon>
        <taxon>Egibacter</taxon>
    </lineage>
</organism>
<dbReference type="Proteomes" id="UP000291469">
    <property type="component" value="Chromosome"/>
</dbReference>
<dbReference type="PANTHER" id="PTHR43471:SF3">
    <property type="entry name" value="ABC TRANSPORTER PERMEASE PROTEIN NATB"/>
    <property type="match status" value="1"/>
</dbReference>
<dbReference type="AlphaFoldDB" id="A0A411YDW3"/>
<dbReference type="Pfam" id="PF12698">
    <property type="entry name" value="ABC2_membrane_3"/>
    <property type="match status" value="1"/>
</dbReference>
<dbReference type="GO" id="GO:0016020">
    <property type="term" value="C:membrane"/>
    <property type="evidence" value="ECO:0007669"/>
    <property type="project" value="UniProtKB-SubCell"/>
</dbReference>
<keyword evidence="8" id="KW-1185">Reference proteome</keyword>
<feature type="transmembrane region" description="Helical" evidence="5">
    <location>
        <begin position="223"/>
        <end position="246"/>
    </location>
</feature>
<keyword evidence="4 5" id="KW-0472">Membrane</keyword>
<evidence type="ECO:0000259" key="6">
    <source>
        <dbReference type="Pfam" id="PF12698"/>
    </source>
</evidence>
<accession>A0A411YDW3</accession>
<dbReference type="RefSeq" id="WP_131154426.1">
    <property type="nucleotide sequence ID" value="NZ_CP036402.1"/>
</dbReference>
<feature type="domain" description="ABC-2 type transporter transmembrane" evidence="6">
    <location>
        <begin position="19"/>
        <end position="369"/>
    </location>
</feature>
<dbReference type="OrthoDB" id="3268959at2"/>
<dbReference type="KEGG" id="erz:ER308_07595"/>
<evidence type="ECO:0000313" key="7">
    <source>
        <dbReference type="EMBL" id="QBI19429.1"/>
    </source>
</evidence>
<dbReference type="InterPro" id="IPR013525">
    <property type="entry name" value="ABC2_TM"/>
</dbReference>
<name>A0A411YDW3_9ACTN</name>
<keyword evidence="2 5" id="KW-0812">Transmembrane</keyword>
<dbReference type="EMBL" id="CP036402">
    <property type="protein sequence ID" value="QBI19429.1"/>
    <property type="molecule type" value="Genomic_DNA"/>
</dbReference>
<reference evidence="7 8" key="1">
    <citation type="submission" date="2019-01" db="EMBL/GenBank/DDBJ databases">
        <title>Egibacter rhizosphaerae EGI 80759T.</title>
        <authorList>
            <person name="Chen D.-D."/>
            <person name="Tian Y."/>
            <person name="Jiao J.-Y."/>
            <person name="Zhang X.-T."/>
            <person name="Zhang Y.-G."/>
            <person name="Zhang Y."/>
            <person name="Xiao M."/>
            <person name="Shu W.-S."/>
            <person name="Li W.-J."/>
        </authorList>
    </citation>
    <scope>NUCLEOTIDE SEQUENCE [LARGE SCALE GENOMIC DNA]</scope>
    <source>
        <strain evidence="7 8">EGI 80759</strain>
    </source>
</reference>
<evidence type="ECO:0000256" key="2">
    <source>
        <dbReference type="ARBA" id="ARBA00022692"/>
    </source>
</evidence>
<dbReference type="GO" id="GO:0140359">
    <property type="term" value="F:ABC-type transporter activity"/>
    <property type="evidence" value="ECO:0007669"/>
    <property type="project" value="InterPro"/>
</dbReference>
<evidence type="ECO:0000256" key="5">
    <source>
        <dbReference type="SAM" id="Phobius"/>
    </source>
</evidence>
<evidence type="ECO:0000256" key="3">
    <source>
        <dbReference type="ARBA" id="ARBA00022989"/>
    </source>
</evidence>
<feature type="transmembrane region" description="Helical" evidence="5">
    <location>
        <begin position="258"/>
        <end position="286"/>
    </location>
</feature>
<comment type="subcellular location">
    <subcellularLocation>
        <location evidence="1">Membrane</location>
        <topology evidence="1">Multi-pass membrane protein</topology>
    </subcellularLocation>
</comment>
<feature type="transmembrane region" description="Helical" evidence="5">
    <location>
        <begin position="350"/>
        <end position="372"/>
    </location>
</feature>
<protein>
    <submittedName>
        <fullName evidence="7">ABC transporter permease</fullName>
    </submittedName>
</protein>
<feature type="transmembrane region" description="Helical" evidence="5">
    <location>
        <begin position="21"/>
        <end position="42"/>
    </location>
</feature>
<feature type="transmembrane region" description="Helical" evidence="5">
    <location>
        <begin position="173"/>
        <end position="194"/>
    </location>
</feature>
<proteinExistence type="predicted"/>